<reference evidence="2" key="1">
    <citation type="submission" date="2016-03" db="EMBL/GenBank/DDBJ databases">
        <title>Flavobacterium columnare strain B185, complete genome.</title>
        <authorList>
            <person name="Sundberg L.-R."/>
            <person name="Papponen P."/>
            <person name="Laanto E."/>
        </authorList>
    </citation>
    <scope>NUCLEOTIDE SEQUENCE [LARGE SCALE GENOMIC DNA]</scope>
    <source>
        <strain evidence="2">B185</strain>
    </source>
</reference>
<evidence type="ECO:0000313" key="2">
    <source>
        <dbReference type="Proteomes" id="UP000304840"/>
    </source>
</evidence>
<dbReference type="EMBL" id="CP010992">
    <property type="protein sequence ID" value="AMO21132.1"/>
    <property type="molecule type" value="Genomic_DNA"/>
</dbReference>
<dbReference type="SUPFAM" id="SSF82185">
    <property type="entry name" value="Histone H3 K4-specific methyltransferase SET7/9 N-terminal domain"/>
    <property type="match status" value="1"/>
</dbReference>
<dbReference type="Gene3D" id="3.90.930.1">
    <property type="match status" value="1"/>
</dbReference>
<name>A0AAI8CJ08_9FLAO</name>
<evidence type="ECO:0008006" key="3">
    <source>
        <dbReference type="Google" id="ProtNLM"/>
    </source>
</evidence>
<reference evidence="1 2" key="2">
    <citation type="submission" date="2019-05" db="EMBL/GenBank/DDBJ databases">
        <authorList>
            <person name="Ravantti J.J."/>
        </authorList>
    </citation>
    <scope>NUCLEOTIDE SEQUENCE [LARGE SCALE GENOMIC DNA]</scope>
    <source>
        <strain evidence="1 2">B185</strain>
    </source>
</reference>
<accession>A0AAI8CJ08</accession>
<evidence type="ECO:0000313" key="1">
    <source>
        <dbReference type="EMBL" id="AMO21132.1"/>
    </source>
</evidence>
<gene>
    <name evidence="1" type="ORF">UN65_13045</name>
</gene>
<organism evidence="1 2">
    <name type="scientific">Flavobacterium columnare</name>
    <dbReference type="NCBI Taxonomy" id="996"/>
    <lineage>
        <taxon>Bacteria</taxon>
        <taxon>Pseudomonadati</taxon>
        <taxon>Bacteroidota</taxon>
        <taxon>Flavobacteriia</taxon>
        <taxon>Flavobacteriales</taxon>
        <taxon>Flavobacteriaceae</taxon>
        <taxon>Flavobacterium</taxon>
    </lineage>
</organism>
<protein>
    <recommendedName>
        <fullName evidence="3">MORN repeat variant</fullName>
    </recommendedName>
</protein>
<proteinExistence type="predicted"/>
<sequence length="281" mass="33212">MEGKRVSFKKLKNQLMAKLLKLKKRIKIKKIVNFFYFILLVGVLSSCKSENKRGILKTYYPKEMCTVFCEYIIKNNDTVLDGKFIVLKNNGKKIKSGSYKNGKQTGLIFFYFENGNIKSIDNRDGDKFKETIFNYESENVERYILYDDFGKSFFIIYYNEKGNVTKYKGYPILETNQYKFSHPEQFKIKEQQYLKVGDKLKYSYLIANIPNAKRSFKIENISVDNSKVKRTLKHIEPCQWDVEEILTKKGKNTIRSMVKYEFKDKVTPVFIDTLSFDIEVH</sequence>
<dbReference type="AlphaFoldDB" id="A0AAI8CJ08"/>
<dbReference type="Proteomes" id="UP000304840">
    <property type="component" value="Chromosome"/>
</dbReference>